<organism evidence="1">
    <name type="scientific">marine sediment metagenome</name>
    <dbReference type="NCBI Taxonomy" id="412755"/>
    <lineage>
        <taxon>unclassified sequences</taxon>
        <taxon>metagenomes</taxon>
        <taxon>ecological metagenomes</taxon>
    </lineage>
</organism>
<evidence type="ECO:0000313" key="1">
    <source>
        <dbReference type="EMBL" id="KKK56969.1"/>
    </source>
</evidence>
<reference evidence="1" key="1">
    <citation type="journal article" date="2015" name="Nature">
        <title>Complex archaea that bridge the gap between prokaryotes and eukaryotes.</title>
        <authorList>
            <person name="Spang A."/>
            <person name="Saw J.H."/>
            <person name="Jorgensen S.L."/>
            <person name="Zaremba-Niedzwiedzka K."/>
            <person name="Martijn J."/>
            <person name="Lind A.E."/>
            <person name="van Eijk R."/>
            <person name="Schleper C."/>
            <person name="Guy L."/>
            <person name="Ettema T.J."/>
        </authorList>
    </citation>
    <scope>NUCLEOTIDE SEQUENCE</scope>
</reference>
<gene>
    <name evidence="1" type="ORF">LCGC14_3059200</name>
</gene>
<proteinExistence type="predicted"/>
<name>A0A0F8YS86_9ZZZZ</name>
<dbReference type="EMBL" id="LAZR01064726">
    <property type="protein sequence ID" value="KKK56969.1"/>
    <property type="molecule type" value="Genomic_DNA"/>
</dbReference>
<comment type="caution">
    <text evidence="1">The sequence shown here is derived from an EMBL/GenBank/DDBJ whole genome shotgun (WGS) entry which is preliminary data.</text>
</comment>
<dbReference type="AlphaFoldDB" id="A0A0F8YS86"/>
<accession>A0A0F8YS86</accession>
<sequence length="71" mass="8044">MIREDYRAIARIAKEIQVAEALREVALKNLLTVTVRVGTESAVEKYKQSAAFEADAMNYCEEEGWVEYGSE</sequence>
<protein>
    <submittedName>
        <fullName evidence="1">Uncharacterized protein</fullName>
    </submittedName>
</protein>